<gene>
    <name evidence="7" type="ORF">NEZAVI_LOCUS6524</name>
</gene>
<evidence type="ECO:0000256" key="4">
    <source>
        <dbReference type="ARBA" id="ARBA00023140"/>
    </source>
</evidence>
<evidence type="ECO:0000313" key="8">
    <source>
        <dbReference type="Proteomes" id="UP001152798"/>
    </source>
</evidence>
<dbReference type="Gene3D" id="3.40.50.12780">
    <property type="entry name" value="N-terminal domain of ligase-like"/>
    <property type="match status" value="1"/>
</dbReference>
<comment type="similarity">
    <text evidence="2">Belongs to the ATP-dependent AMP-binding enzyme family.</text>
</comment>
<dbReference type="PROSITE" id="PS00455">
    <property type="entry name" value="AMP_BINDING"/>
    <property type="match status" value="1"/>
</dbReference>
<feature type="domain" description="AMP-binding enzyme C-terminal" evidence="6">
    <location>
        <begin position="441"/>
        <end position="518"/>
    </location>
</feature>
<keyword evidence="3" id="KW-0436">Ligase</keyword>
<keyword evidence="8" id="KW-1185">Reference proteome</keyword>
<dbReference type="PANTHER" id="PTHR24096:SF149">
    <property type="entry name" value="AMP-BINDING DOMAIN-CONTAINING PROTEIN-RELATED"/>
    <property type="match status" value="1"/>
</dbReference>
<dbReference type="Gene3D" id="3.30.300.30">
    <property type="match status" value="1"/>
</dbReference>
<dbReference type="InterPro" id="IPR025110">
    <property type="entry name" value="AMP-bd_C"/>
</dbReference>
<dbReference type="GO" id="GO:0005777">
    <property type="term" value="C:peroxisome"/>
    <property type="evidence" value="ECO:0007669"/>
    <property type="project" value="UniProtKB-SubCell"/>
</dbReference>
<dbReference type="AlphaFoldDB" id="A0A9P0H6N3"/>
<sequence>MAAKILYGGELHLPDIPLMQEVIESCKKHGDRIFLDDVKMKKQSTFRQLLDNAGAISSTIRKLGQGPGKIVMIVSDVTVEAVTTNFGIWLSGAASSSINPNLPKEEILNFFKICRSEVVFCGDEYQEKVKEVVSLLDWAVTIICPNHQDGVLDYYRCLEEGNSAEGTVLEGWWTGKDHALCILFTSGTTGSPKGVLVRDEALTFCRHLRIWKDNWTDGSVVLLTTPMYWISNTWTNIYASCAGIKLSIASRMSVKETMETITEYKPTGWSTGPSILIEICKEEDVDKYDFSSIKIIFIGGSVLLPEHRKMITEKMTCNKHIIKCLYGSTEVSLATYEPTFLDIESTKLANVGKVAPGVTMKVVDTETGKILPPYAVGELCIKSPGVLKQYINKEFTEEDMDKDGFWHLGDLGYYDDEEYLFYSSRLKDVMKYKGQQIAPIELESILLKHPDVQECCVVGKMCIEQGGELPTAFIIKKPGSNLSEEEIHTFISGKVIDEKKLRGGIFFVDSIPKSSVGKVLRNELKKLLS</sequence>
<evidence type="ECO:0000256" key="1">
    <source>
        <dbReference type="ARBA" id="ARBA00004275"/>
    </source>
</evidence>
<dbReference type="PANTHER" id="PTHR24096">
    <property type="entry name" value="LONG-CHAIN-FATTY-ACID--COA LIGASE"/>
    <property type="match status" value="1"/>
</dbReference>
<evidence type="ECO:0000313" key="7">
    <source>
        <dbReference type="EMBL" id="CAH1396455.1"/>
    </source>
</evidence>
<name>A0A9P0H6N3_NEZVI</name>
<dbReference type="Pfam" id="PF13193">
    <property type="entry name" value="AMP-binding_C"/>
    <property type="match status" value="1"/>
</dbReference>
<keyword evidence="4" id="KW-0576">Peroxisome</keyword>
<reference evidence="7" key="1">
    <citation type="submission" date="2022-01" db="EMBL/GenBank/DDBJ databases">
        <authorList>
            <person name="King R."/>
        </authorList>
    </citation>
    <scope>NUCLEOTIDE SEQUENCE</scope>
</reference>
<dbReference type="FunFam" id="3.30.300.30:FF:000007">
    <property type="entry name" value="4-coumarate--CoA ligase 2"/>
    <property type="match status" value="1"/>
</dbReference>
<dbReference type="InterPro" id="IPR000873">
    <property type="entry name" value="AMP-dep_synth/lig_dom"/>
</dbReference>
<dbReference type="InterPro" id="IPR045851">
    <property type="entry name" value="AMP-bd_C_sf"/>
</dbReference>
<dbReference type="OrthoDB" id="10253869at2759"/>
<evidence type="ECO:0000256" key="2">
    <source>
        <dbReference type="ARBA" id="ARBA00006432"/>
    </source>
</evidence>
<evidence type="ECO:0000259" key="5">
    <source>
        <dbReference type="Pfam" id="PF00501"/>
    </source>
</evidence>
<dbReference type="EMBL" id="OV725079">
    <property type="protein sequence ID" value="CAH1396455.1"/>
    <property type="molecule type" value="Genomic_DNA"/>
</dbReference>
<dbReference type="InterPro" id="IPR042099">
    <property type="entry name" value="ANL_N_sf"/>
</dbReference>
<dbReference type="Proteomes" id="UP001152798">
    <property type="component" value="Chromosome 3"/>
</dbReference>
<comment type="subcellular location">
    <subcellularLocation>
        <location evidence="1">Peroxisome</location>
    </subcellularLocation>
</comment>
<dbReference type="Pfam" id="PF00501">
    <property type="entry name" value="AMP-binding"/>
    <property type="match status" value="1"/>
</dbReference>
<organism evidence="7 8">
    <name type="scientific">Nezara viridula</name>
    <name type="common">Southern green stink bug</name>
    <name type="synonym">Cimex viridulus</name>
    <dbReference type="NCBI Taxonomy" id="85310"/>
    <lineage>
        <taxon>Eukaryota</taxon>
        <taxon>Metazoa</taxon>
        <taxon>Ecdysozoa</taxon>
        <taxon>Arthropoda</taxon>
        <taxon>Hexapoda</taxon>
        <taxon>Insecta</taxon>
        <taxon>Pterygota</taxon>
        <taxon>Neoptera</taxon>
        <taxon>Paraneoptera</taxon>
        <taxon>Hemiptera</taxon>
        <taxon>Heteroptera</taxon>
        <taxon>Panheteroptera</taxon>
        <taxon>Pentatomomorpha</taxon>
        <taxon>Pentatomoidea</taxon>
        <taxon>Pentatomidae</taxon>
        <taxon>Pentatominae</taxon>
        <taxon>Nezara</taxon>
    </lineage>
</organism>
<dbReference type="SUPFAM" id="SSF56801">
    <property type="entry name" value="Acetyl-CoA synthetase-like"/>
    <property type="match status" value="1"/>
</dbReference>
<protein>
    <submittedName>
        <fullName evidence="7">Uncharacterized protein</fullName>
    </submittedName>
</protein>
<accession>A0A9P0H6N3</accession>
<dbReference type="InterPro" id="IPR020845">
    <property type="entry name" value="AMP-binding_CS"/>
</dbReference>
<proteinExistence type="inferred from homology"/>
<evidence type="ECO:0000256" key="3">
    <source>
        <dbReference type="ARBA" id="ARBA00022598"/>
    </source>
</evidence>
<feature type="domain" description="AMP-dependent synthetase/ligase" evidence="5">
    <location>
        <begin position="24"/>
        <end position="390"/>
    </location>
</feature>
<dbReference type="GO" id="GO:0016405">
    <property type="term" value="F:CoA-ligase activity"/>
    <property type="evidence" value="ECO:0007669"/>
    <property type="project" value="TreeGrafter"/>
</dbReference>
<evidence type="ECO:0000259" key="6">
    <source>
        <dbReference type="Pfam" id="PF13193"/>
    </source>
</evidence>